<comment type="subcellular location">
    <subcellularLocation>
        <location evidence="1">Membrane</location>
        <topology evidence="1">Multi-pass membrane protein</topology>
    </subcellularLocation>
</comment>
<dbReference type="Gene3D" id="2.30.42.10">
    <property type="match status" value="1"/>
</dbReference>
<name>A0ABX8B370_9BACT</name>
<feature type="transmembrane region" description="Helical" evidence="5">
    <location>
        <begin position="259"/>
        <end position="276"/>
    </location>
</feature>
<keyword evidence="8" id="KW-1185">Reference proteome</keyword>
<protein>
    <submittedName>
        <fullName evidence="7">O-antigen ligase family protein</fullName>
    </submittedName>
</protein>
<feature type="transmembrane region" description="Helical" evidence="5">
    <location>
        <begin position="425"/>
        <end position="445"/>
    </location>
</feature>
<keyword evidence="7" id="KW-0436">Ligase</keyword>
<dbReference type="Pfam" id="PF04932">
    <property type="entry name" value="Wzy_C"/>
    <property type="match status" value="1"/>
</dbReference>
<sequence>MLLYAVLAPHSIAGAQGSALVLALLWGLERWLAAGDTTLPASASRWREAAQRWWPLAFFFVLCAVSALMSYEPRWSLDGLRSVAFMATCGIVAFWVQSRAQAWCLAWTLLLSAQVGLLYTGYQLLVGSGVRLVELSPDSPLHPYFQPGDVVLRVDGEVVRTPEDITRLVLQKPLPSSQPVSVTGRRIELPLTAPLDRAALQSRLALLGPAGLGIRASAPARDFRASGFFSHYVTYAEVLQILISMALGMAWRTVGRRRWWLWGLALLLLLALGLTLSRGPTGGLIVSVGVMLYLLWREGAVGTPRVVMGLAIAGILLSSALAYAYAMRHMSVVDVREGSLFWRLVVWQEGIGLVAKHPWFGIGRHSDRLHAAEWGLYAHGDLPPGHFHNTYLQVAVWYGLPALAAYLWLLLTYVGQLLRRLRDGIALGALGALTGFAASGIAHFNLGDGEVSMVLWFVVGIALGMPVTAEMPADHPPSGHRGVSSREHFS</sequence>
<dbReference type="PANTHER" id="PTHR37422:SF13">
    <property type="entry name" value="LIPOPOLYSACCHARIDE BIOSYNTHESIS PROTEIN PA4999-RELATED"/>
    <property type="match status" value="1"/>
</dbReference>
<keyword evidence="3 5" id="KW-1133">Transmembrane helix</keyword>
<feature type="transmembrane region" description="Helical" evidence="5">
    <location>
        <begin position="306"/>
        <end position="326"/>
    </location>
</feature>
<dbReference type="InterPro" id="IPR036034">
    <property type="entry name" value="PDZ_sf"/>
</dbReference>
<evidence type="ECO:0000256" key="1">
    <source>
        <dbReference type="ARBA" id="ARBA00004141"/>
    </source>
</evidence>
<evidence type="ECO:0000313" key="8">
    <source>
        <dbReference type="Proteomes" id="UP000677668"/>
    </source>
</evidence>
<dbReference type="InterPro" id="IPR051533">
    <property type="entry name" value="WaaL-like"/>
</dbReference>
<reference evidence="7 8" key="1">
    <citation type="submission" date="2021-03" db="EMBL/GenBank/DDBJ databases">
        <title>Genomic and phenotypic characterization of Chloracidobacterium isolates provides evidence for multiple species.</title>
        <authorList>
            <person name="Saini M.K."/>
            <person name="Costas A.M.G."/>
            <person name="Tank M."/>
            <person name="Bryant D.A."/>
        </authorList>
    </citation>
    <scope>NUCLEOTIDE SEQUENCE [LARGE SCALE GENOMIC DNA]</scope>
    <source>
        <strain evidence="7 8">N</strain>
    </source>
</reference>
<feature type="transmembrane region" description="Helical" evidence="5">
    <location>
        <begin position="391"/>
        <end position="413"/>
    </location>
</feature>
<evidence type="ECO:0000256" key="2">
    <source>
        <dbReference type="ARBA" id="ARBA00022692"/>
    </source>
</evidence>
<feature type="transmembrane region" description="Helical" evidence="5">
    <location>
        <begin position="77"/>
        <end position="96"/>
    </location>
</feature>
<feature type="domain" description="O-antigen ligase-related" evidence="6">
    <location>
        <begin position="264"/>
        <end position="407"/>
    </location>
</feature>
<feature type="transmembrane region" description="Helical" evidence="5">
    <location>
        <begin position="232"/>
        <end position="252"/>
    </location>
</feature>
<dbReference type="PANTHER" id="PTHR37422">
    <property type="entry name" value="TEICHURONIC ACID BIOSYNTHESIS PROTEIN TUAE"/>
    <property type="match status" value="1"/>
</dbReference>
<evidence type="ECO:0000259" key="6">
    <source>
        <dbReference type="Pfam" id="PF04932"/>
    </source>
</evidence>
<organism evidence="7 8">
    <name type="scientific">Chloracidobacterium sp. N</name>
    <dbReference type="NCBI Taxonomy" id="2821540"/>
    <lineage>
        <taxon>Bacteria</taxon>
        <taxon>Pseudomonadati</taxon>
        <taxon>Acidobacteriota</taxon>
        <taxon>Terriglobia</taxon>
        <taxon>Terriglobales</taxon>
        <taxon>Acidobacteriaceae</taxon>
        <taxon>Chloracidobacterium</taxon>
        <taxon>Chloracidobacterium aggregatum</taxon>
    </lineage>
</organism>
<feature type="transmembrane region" description="Helical" evidence="5">
    <location>
        <begin position="12"/>
        <end position="32"/>
    </location>
</feature>
<evidence type="ECO:0000256" key="5">
    <source>
        <dbReference type="SAM" id="Phobius"/>
    </source>
</evidence>
<keyword evidence="2 5" id="KW-0812">Transmembrane</keyword>
<gene>
    <name evidence="7" type="ORF">J8C05_03490</name>
</gene>
<keyword evidence="4 5" id="KW-0472">Membrane</keyword>
<dbReference type="InterPro" id="IPR007016">
    <property type="entry name" value="O-antigen_ligase-rel_domated"/>
</dbReference>
<proteinExistence type="predicted"/>
<dbReference type="SUPFAM" id="SSF50156">
    <property type="entry name" value="PDZ domain-like"/>
    <property type="match status" value="1"/>
</dbReference>
<dbReference type="GO" id="GO:0016874">
    <property type="term" value="F:ligase activity"/>
    <property type="evidence" value="ECO:0007669"/>
    <property type="project" value="UniProtKB-KW"/>
</dbReference>
<feature type="transmembrane region" description="Helical" evidence="5">
    <location>
        <begin position="53"/>
        <end position="71"/>
    </location>
</feature>
<dbReference type="Proteomes" id="UP000677668">
    <property type="component" value="Chromosome 1"/>
</dbReference>
<evidence type="ECO:0000256" key="4">
    <source>
        <dbReference type="ARBA" id="ARBA00023136"/>
    </source>
</evidence>
<accession>A0ABX8B370</accession>
<feature type="transmembrane region" description="Helical" evidence="5">
    <location>
        <begin position="451"/>
        <end position="469"/>
    </location>
</feature>
<evidence type="ECO:0000256" key="3">
    <source>
        <dbReference type="ARBA" id="ARBA00022989"/>
    </source>
</evidence>
<dbReference type="EMBL" id="CP072642">
    <property type="protein sequence ID" value="QUV94522.1"/>
    <property type="molecule type" value="Genomic_DNA"/>
</dbReference>
<feature type="transmembrane region" description="Helical" evidence="5">
    <location>
        <begin position="103"/>
        <end position="122"/>
    </location>
</feature>
<dbReference type="RefSeq" id="WP_211422809.1">
    <property type="nucleotide sequence ID" value="NZ_CP072642.1"/>
</dbReference>
<evidence type="ECO:0000313" key="7">
    <source>
        <dbReference type="EMBL" id="QUV94522.1"/>
    </source>
</evidence>